<evidence type="ECO:0000313" key="3">
    <source>
        <dbReference type="EMBL" id="MBM3273918.1"/>
    </source>
</evidence>
<accession>A0A938BM45</accession>
<dbReference type="Proteomes" id="UP000703893">
    <property type="component" value="Unassembled WGS sequence"/>
</dbReference>
<feature type="region of interest" description="Disordered" evidence="1">
    <location>
        <begin position="171"/>
        <end position="244"/>
    </location>
</feature>
<feature type="domain" description="Glycosyltransferase subfamily 4-like N-terminal" evidence="2">
    <location>
        <begin position="6"/>
        <end position="134"/>
    </location>
</feature>
<feature type="non-terminal residue" evidence="3">
    <location>
        <position position="244"/>
    </location>
</feature>
<dbReference type="InterPro" id="IPR028098">
    <property type="entry name" value="Glyco_trans_4-like_N"/>
</dbReference>
<evidence type="ECO:0000259" key="2">
    <source>
        <dbReference type="Pfam" id="PF13477"/>
    </source>
</evidence>
<evidence type="ECO:0000313" key="4">
    <source>
        <dbReference type="Proteomes" id="UP000703893"/>
    </source>
</evidence>
<dbReference type="SUPFAM" id="SSF53756">
    <property type="entry name" value="UDP-Glycosyltransferase/glycogen phosphorylase"/>
    <property type="match status" value="1"/>
</dbReference>
<dbReference type="Gene3D" id="3.40.50.2000">
    <property type="entry name" value="Glycogen Phosphorylase B"/>
    <property type="match status" value="1"/>
</dbReference>
<feature type="compositionally biased region" description="Acidic residues" evidence="1">
    <location>
        <begin position="228"/>
        <end position="244"/>
    </location>
</feature>
<organism evidence="3 4">
    <name type="scientific">Candidatus Tanganyikabacteria bacterium</name>
    <dbReference type="NCBI Taxonomy" id="2961651"/>
    <lineage>
        <taxon>Bacteria</taxon>
        <taxon>Bacillati</taxon>
        <taxon>Candidatus Sericytochromatia</taxon>
        <taxon>Candidatus Tanganyikabacteria</taxon>
    </lineage>
</organism>
<reference evidence="3 4" key="1">
    <citation type="submission" date="2019-03" db="EMBL/GenBank/DDBJ databases">
        <title>Lake Tanganyika Metagenome-Assembled Genomes (MAGs).</title>
        <authorList>
            <person name="Tran P."/>
        </authorList>
    </citation>
    <scope>NUCLEOTIDE SEQUENCE [LARGE SCALE GENOMIC DNA]</scope>
    <source>
        <strain evidence="3">K_DeepCast_65m_m2_236</strain>
    </source>
</reference>
<protein>
    <submittedName>
        <fullName evidence="3">Glycosyltransferase</fullName>
    </submittedName>
</protein>
<gene>
    <name evidence="3" type="ORF">FJZ00_02105</name>
</gene>
<feature type="compositionally biased region" description="Acidic residues" evidence="1">
    <location>
        <begin position="171"/>
        <end position="183"/>
    </location>
</feature>
<name>A0A938BM45_9BACT</name>
<dbReference type="EMBL" id="VGJX01000077">
    <property type="protein sequence ID" value="MBM3273918.1"/>
    <property type="molecule type" value="Genomic_DNA"/>
</dbReference>
<sequence length="244" mass="25663">MARDRRLLMLAEAASVHTSKWAGEFARRGWDVHVVSLRPGETPGATVHVLGDRLTRATYALAALRCRELVRTLQPAIIHAHYATSYGFLGAVSKFAPLVTSLWGSDAYDFPRKSPFHAALLRFNLRRADVITAASRDLACAAQRHAPGRTIEIVPFGVDLRAFFPATVADADSDTDSGADADTDSGAGAGAGADADTHAESDAAVPAGDPLRSSRPLLGPEQASPADTDADADADTDADTDADA</sequence>
<dbReference type="AlphaFoldDB" id="A0A938BM45"/>
<proteinExistence type="predicted"/>
<comment type="caution">
    <text evidence="3">The sequence shown here is derived from an EMBL/GenBank/DDBJ whole genome shotgun (WGS) entry which is preliminary data.</text>
</comment>
<evidence type="ECO:0000256" key="1">
    <source>
        <dbReference type="SAM" id="MobiDB-lite"/>
    </source>
</evidence>
<dbReference type="Pfam" id="PF13477">
    <property type="entry name" value="Glyco_trans_4_2"/>
    <property type="match status" value="1"/>
</dbReference>